<evidence type="ECO:0000313" key="2">
    <source>
        <dbReference type="EMBL" id="KAL1131339.1"/>
    </source>
</evidence>
<dbReference type="PANTHER" id="PTHR21519">
    <property type="entry name" value="PDZ DOMAIN-CONTAINING PROTEIN 8"/>
    <property type="match status" value="1"/>
</dbReference>
<accession>A0ABD0Z7I8</accession>
<dbReference type="InterPro" id="IPR039275">
    <property type="entry name" value="PDZD8"/>
</dbReference>
<gene>
    <name evidence="2" type="ORF">AAG570_010957</name>
</gene>
<organism evidence="2 3">
    <name type="scientific">Ranatra chinensis</name>
    <dbReference type="NCBI Taxonomy" id="642074"/>
    <lineage>
        <taxon>Eukaryota</taxon>
        <taxon>Metazoa</taxon>
        <taxon>Ecdysozoa</taxon>
        <taxon>Arthropoda</taxon>
        <taxon>Hexapoda</taxon>
        <taxon>Insecta</taxon>
        <taxon>Pterygota</taxon>
        <taxon>Neoptera</taxon>
        <taxon>Paraneoptera</taxon>
        <taxon>Hemiptera</taxon>
        <taxon>Heteroptera</taxon>
        <taxon>Panheteroptera</taxon>
        <taxon>Nepomorpha</taxon>
        <taxon>Nepidae</taxon>
        <taxon>Ranatrinae</taxon>
        <taxon>Ranatra</taxon>
    </lineage>
</organism>
<reference evidence="2 3" key="1">
    <citation type="submission" date="2024-07" db="EMBL/GenBank/DDBJ databases">
        <title>Chromosome-level genome assembly of the water stick insect Ranatra chinensis (Heteroptera: Nepidae).</title>
        <authorList>
            <person name="Liu X."/>
        </authorList>
    </citation>
    <scope>NUCLEOTIDE SEQUENCE [LARGE SCALE GENOMIC DNA]</scope>
    <source>
        <strain evidence="2">Cailab_2021Rc</strain>
        <tissue evidence="2">Muscle</tissue>
    </source>
</reference>
<dbReference type="EMBL" id="JBFDAA010000006">
    <property type="protein sequence ID" value="KAL1131339.1"/>
    <property type="molecule type" value="Genomic_DNA"/>
</dbReference>
<protein>
    <submittedName>
        <fullName evidence="2">Uncharacterized protein</fullName>
    </submittedName>
</protein>
<sequence length="102" mass="11336">MMDEAKTSGRLLFADLPPHLRKSRIDNVMSKLKEAIDAESSNHQSLTREEQTNESPATRAKLAFLIGKSEERLQALTVLMLHCCAGLQDHQEAMTSTTSPLN</sequence>
<feature type="region of interest" description="Disordered" evidence="1">
    <location>
        <begin position="36"/>
        <end position="57"/>
    </location>
</feature>
<keyword evidence="3" id="KW-1185">Reference proteome</keyword>
<dbReference type="Proteomes" id="UP001558652">
    <property type="component" value="Unassembled WGS sequence"/>
</dbReference>
<evidence type="ECO:0000256" key="1">
    <source>
        <dbReference type="SAM" id="MobiDB-lite"/>
    </source>
</evidence>
<name>A0ABD0Z7I8_9HEMI</name>
<proteinExistence type="predicted"/>
<evidence type="ECO:0000313" key="3">
    <source>
        <dbReference type="Proteomes" id="UP001558652"/>
    </source>
</evidence>
<dbReference type="AlphaFoldDB" id="A0ABD0Z7I8"/>
<comment type="caution">
    <text evidence="2">The sequence shown here is derived from an EMBL/GenBank/DDBJ whole genome shotgun (WGS) entry which is preliminary data.</text>
</comment>
<dbReference type="PANTHER" id="PTHR21519:SF1">
    <property type="entry name" value="PDZ DOMAIN-CONTAINING PROTEIN 8"/>
    <property type="match status" value="1"/>
</dbReference>